<feature type="compositionally biased region" description="Basic and acidic residues" evidence="1">
    <location>
        <begin position="427"/>
        <end position="440"/>
    </location>
</feature>
<feature type="region of interest" description="Disordered" evidence="1">
    <location>
        <begin position="427"/>
        <end position="453"/>
    </location>
</feature>
<comment type="caution">
    <text evidence="2">The sequence shown here is derived from an EMBL/GenBank/DDBJ whole genome shotgun (WGS) entry which is preliminary data.</text>
</comment>
<dbReference type="EMBL" id="JBAMIC010000001">
    <property type="protein sequence ID" value="KAK7114586.1"/>
    <property type="molecule type" value="Genomic_DNA"/>
</dbReference>
<reference evidence="2 3" key="1">
    <citation type="submission" date="2024-02" db="EMBL/GenBank/DDBJ databases">
        <title>Chromosome-scale genome assembly of the rough periwinkle Littorina saxatilis.</title>
        <authorList>
            <person name="De Jode A."/>
            <person name="Faria R."/>
            <person name="Formenti G."/>
            <person name="Sims Y."/>
            <person name="Smith T.P."/>
            <person name="Tracey A."/>
            <person name="Wood J.M.D."/>
            <person name="Zagrodzka Z.B."/>
            <person name="Johannesson K."/>
            <person name="Butlin R.K."/>
            <person name="Leder E.H."/>
        </authorList>
    </citation>
    <scope>NUCLEOTIDE SEQUENCE [LARGE SCALE GENOMIC DNA]</scope>
    <source>
        <strain evidence="2">Snail1</strain>
        <tissue evidence="2">Muscle</tissue>
    </source>
</reference>
<feature type="compositionally biased region" description="Polar residues" evidence="1">
    <location>
        <begin position="159"/>
        <end position="171"/>
    </location>
</feature>
<name>A0AAN9GNR7_9CAEN</name>
<feature type="region of interest" description="Disordered" evidence="1">
    <location>
        <begin position="49"/>
        <end position="72"/>
    </location>
</feature>
<feature type="compositionally biased region" description="Basic and acidic residues" evidence="1">
    <location>
        <begin position="251"/>
        <end position="272"/>
    </location>
</feature>
<feature type="compositionally biased region" description="Low complexity" evidence="1">
    <location>
        <begin position="273"/>
        <end position="282"/>
    </location>
</feature>
<feature type="compositionally biased region" description="Basic and acidic residues" evidence="1">
    <location>
        <begin position="501"/>
        <end position="518"/>
    </location>
</feature>
<dbReference type="AlphaFoldDB" id="A0AAN9GNR7"/>
<feature type="compositionally biased region" description="Polar residues" evidence="1">
    <location>
        <begin position="556"/>
        <end position="566"/>
    </location>
</feature>
<feature type="compositionally biased region" description="Pro residues" evidence="1">
    <location>
        <begin position="205"/>
        <end position="214"/>
    </location>
</feature>
<gene>
    <name evidence="2" type="ORF">V1264_000626</name>
</gene>
<dbReference type="PANTHER" id="PTHR22145:SF2">
    <property type="entry name" value="SI:CH211-266K22.6"/>
    <property type="match status" value="1"/>
</dbReference>
<evidence type="ECO:0000313" key="2">
    <source>
        <dbReference type="EMBL" id="KAK7114586.1"/>
    </source>
</evidence>
<dbReference type="InterPro" id="IPR029266">
    <property type="entry name" value="FAM217"/>
</dbReference>
<feature type="region of interest" description="Disordered" evidence="1">
    <location>
        <begin position="546"/>
        <end position="576"/>
    </location>
</feature>
<feature type="region of interest" description="Disordered" evidence="1">
    <location>
        <begin position="148"/>
        <end position="320"/>
    </location>
</feature>
<keyword evidence="3" id="KW-1185">Reference proteome</keyword>
<accession>A0AAN9GNR7</accession>
<dbReference type="Proteomes" id="UP001374579">
    <property type="component" value="Unassembled WGS sequence"/>
</dbReference>
<feature type="region of interest" description="Disordered" evidence="1">
    <location>
        <begin position="591"/>
        <end position="649"/>
    </location>
</feature>
<sequence length="649" mass="72288">MTAGEMVTNGMDPGGVRSDTPRFAKMATLARLGWACSPMTTPNGCGQRFRSAPPRNAASVSIRPSSSSGDTKDTFKLTKLEFRRLTEQVRVVDNIIRNKFRKPPAEKLYRLTAVASPDPATQALRDELQASRLPFQVRQWRPLTPEPEPTVVRCRPLSRPTTAHGSYSSASLAAPTISGPQRPRSTPVHGVRTPHISNQMQGFSPRPPSTPRPGTPRVDPGRFDTLSPRIMSKLLEDVHPRPFSASYGDRIMTRQEKRQVDRDMKESAKLFNDDLSTTSGIDSDGDDSDGDDNNDGVDEDDGDSSDSEQGGFEPSLDDIRRQMPHPQSVFRLRPEKLDAIYVPEDKRDMRRFDFDAEKVDLPPYLFKNPLPDSVAKVSLRLCAREGSDWRDYVKAAPLPEAPLKAMMDRLVELERYQIVTEDWEARKLRGQARRQEKSEKNGTSSGRSGSSRLRDRRCCGLCLQAACVGDCPEKRLPTASRCEKCHQPLCTGACQDSSYEERMRRVRSSDNLDLEDKPPPPPPPRSPSRGCHSCLRRHNGKVLNANNLVLGRPKSSYATYSRGKSSQRQKDLRPASAANMHGSLVKDFERMGIDPHQPAPPSKPPISRPRSRNGLLPGKSSRSNRKFSITDSASSKKKKTRNGRSSKAS</sequence>
<dbReference type="PANTHER" id="PTHR22145">
    <property type="entry name" value="SI:CH211-266K22.6"/>
    <property type="match status" value="1"/>
</dbReference>
<feature type="compositionally biased region" description="Low complexity" evidence="1">
    <location>
        <begin position="59"/>
        <end position="68"/>
    </location>
</feature>
<organism evidence="2 3">
    <name type="scientific">Littorina saxatilis</name>
    <dbReference type="NCBI Taxonomy" id="31220"/>
    <lineage>
        <taxon>Eukaryota</taxon>
        <taxon>Metazoa</taxon>
        <taxon>Spiralia</taxon>
        <taxon>Lophotrochozoa</taxon>
        <taxon>Mollusca</taxon>
        <taxon>Gastropoda</taxon>
        <taxon>Caenogastropoda</taxon>
        <taxon>Littorinimorpha</taxon>
        <taxon>Littorinoidea</taxon>
        <taxon>Littorinidae</taxon>
        <taxon>Littorina</taxon>
    </lineage>
</organism>
<proteinExistence type="predicted"/>
<feature type="compositionally biased region" description="Acidic residues" evidence="1">
    <location>
        <begin position="283"/>
        <end position="306"/>
    </location>
</feature>
<feature type="region of interest" description="Disordered" evidence="1">
    <location>
        <begin position="501"/>
        <end position="532"/>
    </location>
</feature>
<feature type="compositionally biased region" description="Pro residues" evidence="1">
    <location>
        <begin position="597"/>
        <end position="607"/>
    </location>
</feature>
<evidence type="ECO:0000313" key="3">
    <source>
        <dbReference type="Proteomes" id="UP001374579"/>
    </source>
</evidence>
<evidence type="ECO:0000256" key="1">
    <source>
        <dbReference type="SAM" id="MobiDB-lite"/>
    </source>
</evidence>
<protein>
    <submittedName>
        <fullName evidence="2">Uncharacterized protein</fullName>
    </submittedName>
</protein>
<feature type="compositionally biased region" description="Basic residues" evidence="1">
    <location>
        <begin position="635"/>
        <end position="649"/>
    </location>
</feature>